<feature type="domain" description="Cell envelope-related transcriptional attenuator" evidence="3">
    <location>
        <begin position="187"/>
        <end position="370"/>
    </location>
</feature>
<dbReference type="InterPro" id="IPR004474">
    <property type="entry name" value="LytR_CpsA_psr"/>
</dbReference>
<keyword evidence="2" id="KW-0812">Transmembrane</keyword>
<keyword evidence="5" id="KW-1185">Reference proteome</keyword>
<dbReference type="InterPro" id="IPR050922">
    <property type="entry name" value="LytR/CpsA/Psr_CW_biosynth"/>
</dbReference>
<keyword evidence="2" id="KW-0472">Membrane</keyword>
<proteinExistence type="inferred from homology"/>
<dbReference type="NCBIfam" id="TIGR00350">
    <property type="entry name" value="lytR_cpsA_psr"/>
    <property type="match status" value="1"/>
</dbReference>
<dbReference type="AlphaFoldDB" id="A0A917UNZ1"/>
<dbReference type="Gene3D" id="3.40.630.190">
    <property type="entry name" value="LCP protein"/>
    <property type="match status" value="1"/>
</dbReference>
<evidence type="ECO:0000256" key="2">
    <source>
        <dbReference type="SAM" id="Phobius"/>
    </source>
</evidence>
<evidence type="ECO:0000259" key="3">
    <source>
        <dbReference type="Pfam" id="PF03816"/>
    </source>
</evidence>
<gene>
    <name evidence="4" type="ORF">GCM10011372_06690</name>
</gene>
<feature type="transmembrane region" description="Helical" evidence="2">
    <location>
        <begin position="83"/>
        <end position="102"/>
    </location>
</feature>
<dbReference type="RefSeq" id="WP_188742014.1">
    <property type="nucleotide sequence ID" value="NZ_BAABFW010000003.1"/>
</dbReference>
<feature type="transmembrane region" description="Helical" evidence="2">
    <location>
        <begin position="23"/>
        <end position="42"/>
    </location>
</feature>
<evidence type="ECO:0000313" key="5">
    <source>
        <dbReference type="Proteomes" id="UP000636956"/>
    </source>
</evidence>
<keyword evidence="2" id="KW-1133">Transmembrane helix</keyword>
<dbReference type="Pfam" id="PF03816">
    <property type="entry name" value="LytR_cpsA_psr"/>
    <property type="match status" value="1"/>
</dbReference>
<reference evidence="4" key="2">
    <citation type="submission" date="2020-09" db="EMBL/GenBank/DDBJ databases">
        <authorList>
            <person name="Sun Q."/>
            <person name="Zhou Y."/>
        </authorList>
    </citation>
    <scope>NUCLEOTIDE SEQUENCE</scope>
    <source>
        <strain evidence="4">CGMCC 1.8984</strain>
    </source>
</reference>
<comment type="caution">
    <text evidence="4">The sequence shown here is derived from an EMBL/GenBank/DDBJ whole genome shotgun (WGS) entry which is preliminary data.</text>
</comment>
<dbReference type="PANTHER" id="PTHR33392:SF6">
    <property type="entry name" value="POLYISOPRENYL-TEICHOIC ACID--PEPTIDOGLYCAN TEICHOIC ACID TRANSFERASE TAGU"/>
    <property type="match status" value="1"/>
</dbReference>
<evidence type="ECO:0000313" key="4">
    <source>
        <dbReference type="EMBL" id="GGJ71468.1"/>
    </source>
</evidence>
<dbReference type="Proteomes" id="UP000636956">
    <property type="component" value="Unassembled WGS sequence"/>
</dbReference>
<organism evidence="4 5">
    <name type="scientific">Agromyces bauzanensis</name>
    <dbReference type="NCBI Taxonomy" id="1308924"/>
    <lineage>
        <taxon>Bacteria</taxon>
        <taxon>Bacillati</taxon>
        <taxon>Actinomycetota</taxon>
        <taxon>Actinomycetes</taxon>
        <taxon>Micrococcales</taxon>
        <taxon>Microbacteriaceae</taxon>
        <taxon>Agromyces</taxon>
    </lineage>
</organism>
<comment type="similarity">
    <text evidence="1">Belongs to the LytR/CpsA/Psr (LCP) family.</text>
</comment>
<reference evidence="4" key="1">
    <citation type="journal article" date="2014" name="Int. J. Syst. Evol. Microbiol.">
        <title>Complete genome sequence of Corynebacterium casei LMG S-19264T (=DSM 44701T), isolated from a smear-ripened cheese.</title>
        <authorList>
            <consortium name="US DOE Joint Genome Institute (JGI-PGF)"/>
            <person name="Walter F."/>
            <person name="Albersmeier A."/>
            <person name="Kalinowski J."/>
            <person name="Ruckert C."/>
        </authorList>
    </citation>
    <scope>NUCLEOTIDE SEQUENCE</scope>
    <source>
        <strain evidence="4">CGMCC 1.8984</strain>
    </source>
</reference>
<name>A0A917UNZ1_9MICO</name>
<protein>
    <recommendedName>
        <fullName evidence="3">Cell envelope-related transcriptional attenuator domain-containing protein</fullName>
    </recommendedName>
</protein>
<sequence length="455" mass="49034">MSLAASPIRYPDVASRALMTRRAWWLVVLNLLIPGSAQVLAGDRKLGRFGLGATLTLWTLAVVGLVVWMLWPAVIYTVISTTVTLWIAAAVLAFYAVLWLVLTLDTLRLVRLVKTTPTARAWVAAFAVVVMATVSGTAAYGAYLATAASGFLSSVFVAGPSEPPIDGKYNILLLGGDAGPDREGLRPDSIRVVSVDAETGRAVTIGLPRNMVDVPFDADSPLAAVYPEGYGSIDGCEVDVCQLNSIYTEVELKSPEMYPNAVAEGSEPGIEAMRDAAEGITGLPIQYYVLIDMAGFQQLIDALGGVTVNVPEDIPIHADETFTTVAEWIPAGEQHLDGYHALWYARSRHGTSDYDRMARQLQIQEAVLAQFNPANVLSKFQEIAAAGSQVVKTDVPQGMLGYFVDLASKTKELPIVDVPLVPDNGVDPEDPDYEYIRQLVQQAVFPPEPEEPAEG</sequence>
<accession>A0A917UNZ1</accession>
<dbReference type="PANTHER" id="PTHR33392">
    <property type="entry name" value="POLYISOPRENYL-TEICHOIC ACID--PEPTIDOGLYCAN TEICHOIC ACID TRANSFERASE TAGU"/>
    <property type="match status" value="1"/>
</dbReference>
<feature type="transmembrane region" description="Helical" evidence="2">
    <location>
        <begin position="49"/>
        <end position="71"/>
    </location>
</feature>
<dbReference type="EMBL" id="BMMD01000002">
    <property type="protein sequence ID" value="GGJ71468.1"/>
    <property type="molecule type" value="Genomic_DNA"/>
</dbReference>
<feature type="transmembrane region" description="Helical" evidence="2">
    <location>
        <begin position="122"/>
        <end position="143"/>
    </location>
</feature>
<evidence type="ECO:0000256" key="1">
    <source>
        <dbReference type="ARBA" id="ARBA00006068"/>
    </source>
</evidence>